<evidence type="ECO:0000256" key="1">
    <source>
        <dbReference type="ARBA" id="ARBA00022729"/>
    </source>
</evidence>
<keyword evidence="4" id="KW-0325">Glycoprotein</keyword>
<dbReference type="PANTHER" id="PTHR23345:SF15">
    <property type="entry name" value="VITELLOGENIN 1-RELATED"/>
    <property type="match status" value="1"/>
</dbReference>
<dbReference type="PANTHER" id="PTHR23345">
    <property type="entry name" value="VITELLOGENIN-RELATED"/>
    <property type="match status" value="1"/>
</dbReference>
<dbReference type="EMBL" id="NCKU01001449">
    <property type="protein sequence ID" value="RWS12086.1"/>
    <property type="molecule type" value="Genomic_DNA"/>
</dbReference>
<dbReference type="GO" id="GO:0005319">
    <property type="term" value="F:lipid transporter activity"/>
    <property type="evidence" value="ECO:0007669"/>
    <property type="project" value="InterPro"/>
</dbReference>
<dbReference type="Gene3D" id="1.25.10.20">
    <property type="entry name" value="Vitellinogen, superhelical"/>
    <property type="match status" value="1"/>
</dbReference>
<dbReference type="InterPro" id="IPR015819">
    <property type="entry name" value="Lipid_transp_b-sht_shell"/>
</dbReference>
<feature type="domain" description="Vitellogenin" evidence="6">
    <location>
        <begin position="1"/>
        <end position="557"/>
    </location>
</feature>
<dbReference type="STRING" id="1965070.A0A3S3PBR0"/>
<keyword evidence="1" id="KW-0732">Signal</keyword>
<dbReference type="InterPro" id="IPR015816">
    <property type="entry name" value="Vitellinogen_b-sht_N"/>
</dbReference>
<dbReference type="Proteomes" id="UP000285301">
    <property type="component" value="Unassembled WGS sequence"/>
</dbReference>
<keyword evidence="3" id="KW-1015">Disulfide bond</keyword>
<comment type="caution">
    <text evidence="7">The sequence shown here is derived from an EMBL/GenBank/DDBJ whole genome shotgun (WGS) entry which is preliminary data.</text>
</comment>
<evidence type="ECO:0000313" key="7">
    <source>
        <dbReference type="EMBL" id="RWS12086.1"/>
    </source>
</evidence>
<sequence>SRALEQFPLLFSYDDGRVNSVCPSPDDEQWAVNVKKAIVSNLQVSMKNLHDSETTQETDILGDCETNYEVTSNSWQGIFIKKQKNARSCAQRQIATIALFPRSYSAPESSYRNFPVFASDYVCNYNIQSGIIRSSSCVEQSSLLPLAASSAASPVETKTKITFQQEFQSIRVYAPSTSYRQNLLYAANPEAENQDPQQMANILRNLVPSVSNGVQDSAPELFQQLVTAIQKSEQSPEKLAHLYESVQRKEFSQSEKLFDLFKDALCMAASESSIKVCVEKVLNDKNLSQMKLMYYSMYFATANQPTKGAVKSACQMLESQELPRQTVLGLSSLIHNYCNDNEEECKHNEYIKRAQQALARGLPNKCRQNDPQQVTEAVSYMKAIRNMGYSGEATRALFQCAASSNNIECRIAAIEALENDACDSYVQQKLAEIRQNAHENEEVRIAAYKAEMSCQNVTYEQLNNILQMIKQESSKQVGSYIESDIESKLQSSNPMEAELREQLQRLKHSENFFPRDIRKYSSRLVYSKYLERFGLGYEAEVDVIHQKDYHYRAMRAKFSLQGFERDVEVIEIGLRHDELHQKIASFIASQQQSRSVSEMINQALKHAKEILSGRNNVDGSLFVRIDGKDVFYCNLNDLKEISQSESNEIVNSWKTYLKNLANSENAMAITPVDVKFETLTSSGIPLMAQLKSTFVAGNNFKNGQVEVSFAAKSEVAFKFGWKSHKGYKWEMKVNSAPNFKVKVEERNGRPAIVTILWPGNEMRLWSLKSSLKLIDGNNQERALQRGSSRQMSGCTSTSSNPLGFEVCAKMDIPSKFLDLSNCMNWDVKLTLKKTDSSMKGYEFAFIYPSSDDREEKIFKVSFKTPGSQMNREISARALIVAQRDGKKGFKVELKTPNNAIEGNVYTKARGDELSFNSAVLFNRQKYSIEAGIRKQKHGSKYEWKHHLLIVVANRESVNLMGSVTLDYGRKTQLTFDLNSNDNNQLVRGQIIRDISVSSNSNMRFSSDLNANIGGNSIKVLGSLGITPKTFALETVFSYKLIHHAKREQIKVSTKLSDLGTRSLTKLHCMGEMTSTQFPEKNVRFSYDLLKKFFEHFENELVIAYKNDFSDSKCKIRLLQVFKSNNAQDKKVKSSENLINLYLGPLNREYELNGKSHIESGENPKIILELNGREKNQMKDFKASFQYLNISRMPLRLSVDAQVSFGAFILKYSDKLEERKRNDYVGKTFMQLNEKQCTINYNYVKKSESNGKSHQVDVEIKTSSMSYPTHHQGLLRMSPYDVEIKSKLNHGGSQMWNSHALLSKREKSQMFLDSPIFTAKAESNPFQRNSLSNIQFIGKAIPVKHQTEVRLHPDGVTVNTKTNYKGKQMALNSQFSRSASRIAVETNPMSAKFDYNAKAFPMSANLEIRSKHTSANHKTSVNVKRGHVEIRSKTQGSGNTYANIDSTLSRNTRSFLNIDTPQFSSNSEAYINSPQRVKIEVRGKQSPYYHKSEVNFGSRNLRITSQTQRDNNPIFNLNSLLTQNGQSNANIETRNLVAKIEAEPFGNNKEAIIKVQHQPSQYQHETTIRANPQMWTVSSTTQKSGQPVVSIDGQLSRVSHLKVTANQVNADVEVHQQGAKLGINTPSFSHQSSVNAQPQTISLTSETTNNGQQLYSFASQLSRNSRSYVQMKTKPYTANFEVNPQSANPNARLQINAVPSAITHVTDVWVTPNKQITINSKTQRQGQQVASFNSVLSKVGPSQVSLSTKPYYTSFEIQPFGSMKSAKFSVTGNQSPMSHITEVTYQPNRQTTIASKTEVNSQNVNSIDAKLSQNDRSHLKFSTKALDAYLTVNPHSLTKQAEFEFNEHGRNAFYHSTKVSHQSGHQTTVYSKTDRNGKQIVLVDAKISRKLPSQISLSTQPYDTSFEIQPFGSMKSAKLSITGNHSPMSHITEVKHQPYSQTTITSNTEINNQNVNSIDAKLSQNDKSHLKFSTKALNALLTVNSHSRSKQVEFEFNKHGKNTFYHSTKVSHQPGQQTSVYSKTDRNGNKIVLVDAKISSKSPSQISLLTQPYDTLFEIQPFGSMKSAKLSVTGNQSPMSHFTEVTHQPNRETTITSNTEINNQNVNSIDAKFSQNDRSHLKLSTKTLNAQLAVNPHSFTKQAEFEFNKQGRNTFYHSTKVSHQPGRQTTLYSKTNSNGNQIVLVDTKINSKSLSQIQIQTYPLDASLKIDPSSSSPNAYFELKAQPYSHTTKVTYNPSRSFSIDSYTERSGQSLLALDSTLSQVGQSHFRVKSDKYQASLMASPFAATKQLNLVLSNAYLSHNTQLDYVPRNGITIKSTTNRNNSPIAVIDSHINANSASHVNFESDNVQARINVNPYSSQKSAKIEYSNRRSGLFHDSEATYGHNQIIVNSVTKKRGANVATIKSTLSAYKPSTVDVSTSSWSSRMNLNPFGSSKSADIEINVPHIPLTHNTKINCGPQTLVIKSNTQSGQQNLLDLDSYFSSKHNSVIKVRGQSFDSSVDVNPFGNQKYGKLSYKGQNVNVEHKTELNMNNAQYNLKSKTIMNNQNLIDINSNLNRRGPSTIEIRAPSLSATANINLQGNQKYGKLVINGKQINLEHYSEYNENPSQTWIKTQTTVNRQNAFDLEAKLNRRGPSNVDITTPLFSGSANIDPNNNYGNVNIKTSKWQHNSEIRVNRNEYAAKSRTNVNNQNLWDMTATLNKRGPSNVQLNTPLFESSLNVDLNSIQPSMKVNYLAKHADKRRILCAISTNNSPNNLLKVELSLDADKNPQNKIIWTMDVEQSRSRCLIRMNVNYKDQKGNFEANINNNIFSGPHIITGELRSYDVYNFYFKHEARNGQINSNLKVNKNGKQVLSMESYGQYLSDSSKVKIEGKTKIISTSRSIDGFEIGANFNKQNTNGGVSINGGFRAQLPGQKPYLIELSLDQKGLDVSANARMETPIYDYKRQEMSLDCKLGKSRGEINGRLATNSGKNVIFSATYEFNRRLAEARIECNSDFVLIPDFKVATNFKNQRSVMLLVNVNRKNLLEFNSNDIDYKDLKAFWQRISQKRHTSRQK</sequence>
<dbReference type="InterPro" id="IPR001747">
    <property type="entry name" value="Vitellogenin_N"/>
</dbReference>
<evidence type="ECO:0000313" key="8">
    <source>
        <dbReference type="Proteomes" id="UP000285301"/>
    </source>
</evidence>
<evidence type="ECO:0000256" key="5">
    <source>
        <dbReference type="PROSITE-ProRule" id="PRU00557"/>
    </source>
</evidence>
<proteinExistence type="predicted"/>
<evidence type="ECO:0000256" key="2">
    <source>
        <dbReference type="ARBA" id="ARBA00022761"/>
    </source>
</evidence>
<evidence type="ECO:0000256" key="3">
    <source>
        <dbReference type="ARBA" id="ARBA00023157"/>
    </source>
</evidence>
<keyword evidence="8" id="KW-1185">Reference proteome</keyword>
<evidence type="ECO:0000259" key="6">
    <source>
        <dbReference type="PROSITE" id="PS51211"/>
    </source>
</evidence>
<evidence type="ECO:0000256" key="4">
    <source>
        <dbReference type="ARBA" id="ARBA00023180"/>
    </source>
</evidence>
<feature type="non-terminal residue" evidence="7">
    <location>
        <position position="1"/>
    </location>
</feature>
<reference evidence="7 8" key="1">
    <citation type="journal article" date="2018" name="Gigascience">
        <title>Genomes of trombidid mites reveal novel predicted allergens and laterally-transferred genes associated with secondary metabolism.</title>
        <authorList>
            <person name="Dong X."/>
            <person name="Chaisiri K."/>
            <person name="Xia D."/>
            <person name="Armstrong S.D."/>
            <person name="Fang Y."/>
            <person name="Donnelly M.J."/>
            <person name="Kadowaki T."/>
            <person name="McGarry J.W."/>
            <person name="Darby A.C."/>
            <person name="Makepeace B.L."/>
        </authorList>
    </citation>
    <scope>NUCLEOTIDE SEQUENCE [LARGE SCALE GENOMIC DNA]</scope>
    <source>
        <strain evidence="7">UoL-WK</strain>
    </source>
</reference>
<comment type="caution">
    <text evidence="5">Lacks conserved residue(s) required for the propagation of feature annotation.</text>
</comment>
<dbReference type="Pfam" id="PF01347">
    <property type="entry name" value="Vitellogenin_N"/>
    <property type="match status" value="1"/>
</dbReference>
<dbReference type="GO" id="GO:0045735">
    <property type="term" value="F:nutrient reservoir activity"/>
    <property type="evidence" value="ECO:0007669"/>
    <property type="project" value="UniProtKB-KW"/>
</dbReference>
<keyword evidence="2" id="KW-0758">Storage protein</keyword>
<dbReference type="SUPFAM" id="SSF48431">
    <property type="entry name" value="Lipovitellin-phosvitin complex, superhelical domain"/>
    <property type="match status" value="1"/>
</dbReference>
<dbReference type="InterPro" id="IPR015255">
    <property type="entry name" value="Vitellinogen_open_b-sht"/>
</dbReference>
<dbReference type="SUPFAM" id="SSF56968">
    <property type="entry name" value="Lipovitellin-phosvitin complex, beta-sheet shell regions"/>
    <property type="match status" value="2"/>
</dbReference>
<accession>A0A3S3PBR0</accession>
<gene>
    <name evidence="7" type="ORF">B4U79_17485</name>
</gene>
<dbReference type="PROSITE" id="PS51211">
    <property type="entry name" value="VITELLOGENIN"/>
    <property type="match status" value="1"/>
</dbReference>
<dbReference type="OrthoDB" id="6374144at2759"/>
<dbReference type="SMART" id="SM01169">
    <property type="entry name" value="DUF1943"/>
    <property type="match status" value="1"/>
</dbReference>
<name>A0A3S3PBR0_9ACAR</name>
<dbReference type="Gene3D" id="2.30.230.10">
    <property type="entry name" value="Lipovitellin, beta-sheet shell regions, chain A"/>
    <property type="match status" value="1"/>
</dbReference>
<dbReference type="SMART" id="SM00638">
    <property type="entry name" value="LPD_N"/>
    <property type="match status" value="1"/>
</dbReference>
<organism evidence="7 8">
    <name type="scientific">Dinothrombium tinctorium</name>
    <dbReference type="NCBI Taxonomy" id="1965070"/>
    <lineage>
        <taxon>Eukaryota</taxon>
        <taxon>Metazoa</taxon>
        <taxon>Ecdysozoa</taxon>
        <taxon>Arthropoda</taxon>
        <taxon>Chelicerata</taxon>
        <taxon>Arachnida</taxon>
        <taxon>Acari</taxon>
        <taxon>Acariformes</taxon>
        <taxon>Trombidiformes</taxon>
        <taxon>Prostigmata</taxon>
        <taxon>Anystina</taxon>
        <taxon>Parasitengona</taxon>
        <taxon>Trombidioidea</taxon>
        <taxon>Trombidiidae</taxon>
        <taxon>Dinothrombium</taxon>
    </lineage>
</organism>
<dbReference type="InterPro" id="IPR011030">
    <property type="entry name" value="Lipovitellin_superhlx_dom"/>
</dbReference>
<protein>
    <submittedName>
        <fullName evidence="7">Apolipophorins-like protein</fullName>
    </submittedName>
</protein>
<dbReference type="InterPro" id="IPR050733">
    <property type="entry name" value="Vitellogenin/Apolipophorin"/>
</dbReference>